<dbReference type="InterPro" id="IPR044819">
    <property type="entry name" value="OBL-like"/>
</dbReference>
<reference evidence="1 2" key="1">
    <citation type="journal article" date="2018" name="Science">
        <title>The opium poppy genome and morphinan production.</title>
        <authorList>
            <person name="Guo L."/>
            <person name="Winzer T."/>
            <person name="Yang X."/>
            <person name="Li Y."/>
            <person name="Ning Z."/>
            <person name="He Z."/>
            <person name="Teodor R."/>
            <person name="Lu Y."/>
            <person name="Bowser T.A."/>
            <person name="Graham I.A."/>
            <person name="Ye K."/>
        </authorList>
    </citation>
    <scope>NUCLEOTIDE SEQUENCE [LARGE SCALE GENOMIC DNA]</scope>
    <source>
        <strain evidence="2">cv. HN1</strain>
        <tissue evidence="1">Leaves</tissue>
    </source>
</reference>
<dbReference type="PANTHER" id="PTHR46086:SF3">
    <property type="entry name" value="TRIACYLGLYCEROL LIPASE OBL1"/>
    <property type="match status" value="1"/>
</dbReference>
<dbReference type="Gene3D" id="1.10.287.110">
    <property type="entry name" value="DnaJ domain"/>
    <property type="match status" value="1"/>
</dbReference>
<dbReference type="EMBL" id="CM010723">
    <property type="protein sequence ID" value="RZC78690.1"/>
    <property type="molecule type" value="Genomic_DNA"/>
</dbReference>
<proteinExistence type="predicted"/>
<dbReference type="InterPro" id="IPR036869">
    <property type="entry name" value="J_dom_sf"/>
</dbReference>
<accession>A0A4Y7L244</accession>
<dbReference type="GO" id="GO:0006629">
    <property type="term" value="P:lipid metabolic process"/>
    <property type="evidence" value="ECO:0007669"/>
    <property type="project" value="InterPro"/>
</dbReference>
<gene>
    <name evidence="1" type="ORF">C5167_002898</name>
</gene>
<dbReference type="GO" id="GO:0004806">
    <property type="term" value="F:triacylglycerol lipase activity"/>
    <property type="evidence" value="ECO:0007669"/>
    <property type="project" value="InterPro"/>
</dbReference>
<dbReference type="Proteomes" id="UP000316621">
    <property type="component" value="Chromosome 9"/>
</dbReference>
<organism evidence="1 2">
    <name type="scientific">Papaver somniferum</name>
    <name type="common">Opium poppy</name>
    <dbReference type="NCBI Taxonomy" id="3469"/>
    <lineage>
        <taxon>Eukaryota</taxon>
        <taxon>Viridiplantae</taxon>
        <taxon>Streptophyta</taxon>
        <taxon>Embryophyta</taxon>
        <taxon>Tracheophyta</taxon>
        <taxon>Spermatophyta</taxon>
        <taxon>Magnoliopsida</taxon>
        <taxon>Ranunculales</taxon>
        <taxon>Papaveraceae</taxon>
        <taxon>Papaveroideae</taxon>
        <taxon>Papaver</taxon>
    </lineage>
</organism>
<dbReference type="PANTHER" id="PTHR46086">
    <property type="entry name" value="ALPHA/BETA-HYDROLASES SUPERFAMILY PROTEIN"/>
    <property type="match status" value="1"/>
</dbReference>
<protein>
    <recommendedName>
        <fullName evidence="3">J domain-containing protein</fullName>
    </recommendedName>
</protein>
<sequence length="145" mass="16864">MFLSCESCKSFQPVHTSVDYFHIFGLEKVFEIEDTNLEKTYKEWQKKLIHPDLVHTKSEELDEEPNPNYYKIKFLILEYLNAAWELARSLTMGYTHGPEYKEGWFCILLRLMGLALPGISAYCPTDYVKSVRLGRMSSSSYSSSI</sequence>
<dbReference type="Gramene" id="RZC78690">
    <property type="protein sequence ID" value="RZC78690"/>
    <property type="gene ID" value="C5167_002898"/>
</dbReference>
<name>A0A4Y7L244_PAPSO</name>
<keyword evidence="2" id="KW-1185">Reference proteome</keyword>
<evidence type="ECO:0008006" key="3">
    <source>
        <dbReference type="Google" id="ProtNLM"/>
    </source>
</evidence>
<evidence type="ECO:0000313" key="1">
    <source>
        <dbReference type="EMBL" id="RZC78690.1"/>
    </source>
</evidence>
<dbReference type="SUPFAM" id="SSF46565">
    <property type="entry name" value="Chaperone J-domain"/>
    <property type="match status" value="1"/>
</dbReference>
<dbReference type="AlphaFoldDB" id="A0A4Y7L244"/>
<evidence type="ECO:0000313" key="2">
    <source>
        <dbReference type="Proteomes" id="UP000316621"/>
    </source>
</evidence>